<dbReference type="InterPro" id="IPR021145">
    <property type="entry name" value="Portal_protein_SPP1_Gp6-like"/>
</dbReference>
<dbReference type="EMBL" id="VFML01000001">
    <property type="protein sequence ID" value="TQJ04686.1"/>
    <property type="molecule type" value="Genomic_DNA"/>
</dbReference>
<protein>
    <submittedName>
        <fullName evidence="2">SPP1 Gp6-like portal protein</fullName>
    </submittedName>
</protein>
<dbReference type="OrthoDB" id="1780383at2"/>
<proteinExistence type="predicted"/>
<keyword evidence="3" id="KW-1185">Reference proteome</keyword>
<reference evidence="2 3" key="1">
    <citation type="submission" date="2019-06" db="EMBL/GenBank/DDBJ databases">
        <title>Sequencing the genomes of 1000 actinobacteria strains.</title>
        <authorList>
            <person name="Klenk H.-P."/>
        </authorList>
    </citation>
    <scope>NUCLEOTIDE SEQUENCE [LARGE SCALE GENOMIC DNA]</scope>
    <source>
        <strain evidence="2 3">DSM 45679</strain>
    </source>
</reference>
<dbReference type="Pfam" id="PF05133">
    <property type="entry name" value="SPP1_portal"/>
    <property type="match status" value="1"/>
</dbReference>
<accession>A0A542DNL9</accession>
<name>A0A542DNL9_AMYCI</name>
<evidence type="ECO:0000313" key="3">
    <source>
        <dbReference type="Proteomes" id="UP000320876"/>
    </source>
</evidence>
<evidence type="ECO:0000313" key="2">
    <source>
        <dbReference type="EMBL" id="TQJ04686.1"/>
    </source>
</evidence>
<feature type="region of interest" description="Disordered" evidence="1">
    <location>
        <begin position="424"/>
        <end position="465"/>
    </location>
</feature>
<evidence type="ECO:0000256" key="1">
    <source>
        <dbReference type="SAM" id="MobiDB-lite"/>
    </source>
</evidence>
<gene>
    <name evidence="2" type="ORF">FB471_4493</name>
</gene>
<sequence length="465" mass="51689">MAASTYVDQVQALSDVLADQDRPLRVSESYYEATHRLEAVGLATPPEMRRVFTAAIGWPRTYIDAIEERLDVEGFALAGSSKNIDRLWDWWQVNNLDEASSLAHGDALIYGRSYVTVAGPDTAAGDDPDVPLIRVESPRHLYAEEDPRTGAVTRAARLYLGEDEGFPVAATLMLPDRTAYLVRDEGGRWRVNGRVIYHQLGQVPVVPIINRERLFDRHGHSEITPEIRSMTDAATRIMMNMQATAELMAVPQRLIFGAEQGELSENAFDAYLARILAFENETGKAFQFSAAELRNFTDALQEIAKHIASYTGLPPQYLSFNSDNPASAEAIRSAESRLVKKAERKQRMFGGAWERVMRLALKVMDREVPKRYFRLETKWRDAATPTFASKADAVSKLYNNGNGIIPLKRARQDMGYTAEEIKEMEQQDEADPINRLSALVGAPAAGVPSQAGSPPDDRDEGGRAA</sequence>
<dbReference type="Proteomes" id="UP000320876">
    <property type="component" value="Unassembled WGS sequence"/>
</dbReference>
<dbReference type="RefSeq" id="WP_142000334.1">
    <property type="nucleotide sequence ID" value="NZ_VFML01000001.1"/>
</dbReference>
<comment type="caution">
    <text evidence="2">The sequence shown here is derived from an EMBL/GenBank/DDBJ whole genome shotgun (WGS) entry which is preliminary data.</text>
</comment>
<organism evidence="2 3">
    <name type="scientific">Amycolatopsis cihanbeyliensis</name>
    <dbReference type="NCBI Taxonomy" id="1128664"/>
    <lineage>
        <taxon>Bacteria</taxon>
        <taxon>Bacillati</taxon>
        <taxon>Actinomycetota</taxon>
        <taxon>Actinomycetes</taxon>
        <taxon>Pseudonocardiales</taxon>
        <taxon>Pseudonocardiaceae</taxon>
        <taxon>Amycolatopsis</taxon>
    </lineage>
</organism>
<dbReference type="AlphaFoldDB" id="A0A542DNL9"/>